<dbReference type="SUPFAM" id="SSF101790">
    <property type="entry name" value="Aminomethyltransferase beta-barrel domain"/>
    <property type="match status" value="1"/>
</dbReference>
<sequence>MQSPWLVFLDEIGARFEEGPAGVVHFGDERAEVAHAASGTVLVPLTHTSLIRAEGEDTAVFLHNLLSNDVKKLPLHGAQYTSFNTPKGRMLANFTLWRDNTGYLLQLSTDLLAAIHKKLSMYVMRSKVRLSDITPEFALIGVAGADAAAALDAAGVSLPPEVFTVSQGTVQVVRVDASRMVLIVPVGQAASLWQKLASRGAKPAGTAAWRWLEIQAGVPQITATTQDEFVAQMINFEVIGGVNFQKGCYPGQEIVARTQYLGKLKKRMYLAHLDVAEAPAPGSDLFAPEFGDQACGKLLSVAPAPQGGFDALAVLQIASFEGAQVHLGSLEGPLLTFGKLPYVVS</sequence>
<gene>
    <name evidence="2" type="ORF">VVD49_12345</name>
</gene>
<evidence type="ECO:0000313" key="2">
    <source>
        <dbReference type="EMBL" id="MEC5386519.1"/>
    </source>
</evidence>
<dbReference type="InterPro" id="IPR045179">
    <property type="entry name" value="YgfZ/GcvT"/>
</dbReference>
<organism evidence="2 3">
    <name type="scientific">Uliginosibacterium silvisoli</name>
    <dbReference type="NCBI Taxonomy" id="3114758"/>
    <lineage>
        <taxon>Bacteria</taxon>
        <taxon>Pseudomonadati</taxon>
        <taxon>Pseudomonadota</taxon>
        <taxon>Betaproteobacteria</taxon>
        <taxon>Rhodocyclales</taxon>
        <taxon>Zoogloeaceae</taxon>
        <taxon>Uliginosibacterium</taxon>
    </lineage>
</organism>
<dbReference type="InterPro" id="IPR029043">
    <property type="entry name" value="GcvT/YgfZ_C"/>
</dbReference>
<name>A0ABU6K4J7_9RHOO</name>
<comment type="caution">
    <text evidence="2">The sequence shown here is derived from an EMBL/GenBank/DDBJ whole genome shotgun (WGS) entry which is preliminary data.</text>
</comment>
<reference evidence="2 3" key="1">
    <citation type="submission" date="2024-01" db="EMBL/GenBank/DDBJ databases">
        <title>Uliginosibacterium soil sp. nov.</title>
        <authorList>
            <person name="Lv Y."/>
        </authorList>
    </citation>
    <scope>NUCLEOTIDE SEQUENCE [LARGE SCALE GENOMIC DNA]</scope>
    <source>
        <strain evidence="2 3">H3</strain>
    </source>
</reference>
<accession>A0ABU6K4J7</accession>
<dbReference type="PANTHER" id="PTHR22602:SF0">
    <property type="entry name" value="TRANSFERASE CAF17, MITOCHONDRIAL-RELATED"/>
    <property type="match status" value="1"/>
</dbReference>
<dbReference type="EMBL" id="JAYXHS010000002">
    <property type="protein sequence ID" value="MEC5386519.1"/>
    <property type="molecule type" value="Genomic_DNA"/>
</dbReference>
<protein>
    <submittedName>
        <fullName evidence="2">Folate-binding protein YgfZ</fullName>
    </submittedName>
</protein>
<dbReference type="PIRSF" id="PIRSF006487">
    <property type="entry name" value="GcvT"/>
    <property type="match status" value="1"/>
</dbReference>
<dbReference type="Gene3D" id="3.30.70.1630">
    <property type="match status" value="1"/>
</dbReference>
<dbReference type="PANTHER" id="PTHR22602">
    <property type="entry name" value="TRANSFERASE CAF17, MITOCHONDRIAL-RELATED"/>
    <property type="match status" value="1"/>
</dbReference>
<evidence type="ECO:0000259" key="1">
    <source>
        <dbReference type="Pfam" id="PF01571"/>
    </source>
</evidence>
<dbReference type="Proteomes" id="UP001331561">
    <property type="component" value="Unassembled WGS sequence"/>
</dbReference>
<dbReference type="InterPro" id="IPR017703">
    <property type="entry name" value="YgfZ/GCV_T_CS"/>
</dbReference>
<feature type="domain" description="GCVT N-terminal" evidence="1">
    <location>
        <begin position="30"/>
        <end position="231"/>
    </location>
</feature>
<dbReference type="SUPFAM" id="SSF103025">
    <property type="entry name" value="Folate-binding domain"/>
    <property type="match status" value="1"/>
</dbReference>
<evidence type="ECO:0000313" key="3">
    <source>
        <dbReference type="Proteomes" id="UP001331561"/>
    </source>
</evidence>
<dbReference type="InterPro" id="IPR006222">
    <property type="entry name" value="GCVT_N"/>
</dbReference>
<keyword evidence="3" id="KW-1185">Reference proteome</keyword>
<dbReference type="Pfam" id="PF01571">
    <property type="entry name" value="GCV_T"/>
    <property type="match status" value="1"/>
</dbReference>
<dbReference type="Gene3D" id="3.30.70.1400">
    <property type="entry name" value="Aminomethyltransferase beta-barrel domains"/>
    <property type="match status" value="1"/>
</dbReference>
<dbReference type="RefSeq" id="WP_327599483.1">
    <property type="nucleotide sequence ID" value="NZ_JAYXHS010000002.1"/>
</dbReference>
<dbReference type="Gene3D" id="2.40.30.160">
    <property type="match status" value="1"/>
</dbReference>
<proteinExistence type="predicted"/>
<dbReference type="NCBIfam" id="TIGR03317">
    <property type="entry name" value="ygfZ_signature"/>
    <property type="match status" value="1"/>
</dbReference>